<keyword evidence="3" id="KW-1185">Reference proteome</keyword>
<dbReference type="RefSeq" id="WP_013030915.1">
    <property type="nucleotide sequence ID" value="NC_013959.1"/>
</dbReference>
<evidence type="ECO:0000259" key="1">
    <source>
        <dbReference type="PROSITE" id="PS50943"/>
    </source>
</evidence>
<dbReference type="GO" id="GO:0001046">
    <property type="term" value="F:core promoter sequence-specific DNA binding"/>
    <property type="evidence" value="ECO:0007669"/>
    <property type="project" value="TreeGrafter"/>
</dbReference>
<dbReference type="STRING" id="580332.Slit_2794"/>
<evidence type="ECO:0000313" key="2">
    <source>
        <dbReference type="EMBL" id="ADE13019.1"/>
    </source>
</evidence>
<dbReference type="OrthoDB" id="9796786at2"/>
<dbReference type="PANTHER" id="PTHR40455:SF1">
    <property type="entry name" value="ANTITOXIN HIGA"/>
    <property type="match status" value="1"/>
</dbReference>
<dbReference type="KEGG" id="slt:Slit_2794"/>
<feature type="domain" description="HTH cro/C1-type" evidence="1">
    <location>
        <begin position="99"/>
        <end position="132"/>
    </location>
</feature>
<evidence type="ECO:0000313" key="3">
    <source>
        <dbReference type="Proteomes" id="UP000001625"/>
    </source>
</evidence>
<dbReference type="PANTHER" id="PTHR40455">
    <property type="entry name" value="ANTITOXIN HIGA"/>
    <property type="match status" value="1"/>
</dbReference>
<dbReference type="EMBL" id="CP001965">
    <property type="protein sequence ID" value="ADE13019.1"/>
    <property type="molecule type" value="Genomic_DNA"/>
</dbReference>
<protein>
    <submittedName>
        <fullName evidence="2">Transcriptional regulator, XRE family</fullName>
    </submittedName>
</protein>
<accession>D5CPM4</accession>
<dbReference type="InterPro" id="IPR001387">
    <property type="entry name" value="Cro/C1-type_HTH"/>
</dbReference>
<dbReference type="Proteomes" id="UP000001625">
    <property type="component" value="Chromosome"/>
</dbReference>
<proteinExistence type="predicted"/>
<organism evidence="2 3">
    <name type="scientific">Sideroxydans lithotrophicus (strain ES-1)</name>
    <dbReference type="NCBI Taxonomy" id="580332"/>
    <lineage>
        <taxon>Bacteria</taxon>
        <taxon>Pseudomonadati</taxon>
        <taxon>Pseudomonadota</taxon>
        <taxon>Betaproteobacteria</taxon>
        <taxon>Nitrosomonadales</taxon>
        <taxon>Gallionellaceae</taxon>
        <taxon>Sideroxydans</taxon>
    </lineage>
</organism>
<dbReference type="GO" id="GO:0006355">
    <property type="term" value="P:regulation of DNA-templated transcription"/>
    <property type="evidence" value="ECO:0007669"/>
    <property type="project" value="InterPro"/>
</dbReference>
<sequence>MNARVKAAIEHWSYVAPLLQPARNAKEYAQLVEALDAAIDAGGADEKHPLARLVDYLGDLVAEYEAKDKMPKAATGADALRYLMQCDGLRQVDLPELGSQGVVSELLSGRREFNTRQAKALAERFGVSAALFL</sequence>
<dbReference type="InterPro" id="IPR039060">
    <property type="entry name" value="Antitox_HigA"/>
</dbReference>
<dbReference type="eggNOG" id="COG5499">
    <property type="taxonomic scope" value="Bacteria"/>
</dbReference>
<dbReference type="PROSITE" id="PS50943">
    <property type="entry name" value="HTH_CROC1"/>
    <property type="match status" value="1"/>
</dbReference>
<gene>
    <name evidence="2" type="ordered locus">Slit_2794</name>
</gene>
<name>D5CPM4_SIDLE</name>
<dbReference type="HOGENOM" id="CLU_125852_3_1_4"/>
<reference evidence="2 3" key="1">
    <citation type="submission" date="2010-03" db="EMBL/GenBank/DDBJ databases">
        <title>Complete sequence of Sideroxydans lithotrophicus ES-1.</title>
        <authorList>
            <consortium name="US DOE Joint Genome Institute"/>
            <person name="Lucas S."/>
            <person name="Copeland A."/>
            <person name="Lapidus A."/>
            <person name="Cheng J.-F."/>
            <person name="Bruce D."/>
            <person name="Goodwin L."/>
            <person name="Pitluck S."/>
            <person name="Munk A.C."/>
            <person name="Detter J.C."/>
            <person name="Han C."/>
            <person name="Tapia R."/>
            <person name="Larimer F."/>
            <person name="Land M."/>
            <person name="Hauser L."/>
            <person name="Kyrpides N."/>
            <person name="Ivanova N."/>
            <person name="Emerson D."/>
            <person name="Woyke T."/>
        </authorList>
    </citation>
    <scope>NUCLEOTIDE SEQUENCE [LARGE SCALE GENOMIC DNA]</scope>
    <source>
        <strain evidence="2 3">ES-1</strain>
    </source>
</reference>
<dbReference type="AlphaFoldDB" id="D5CPM4"/>